<comment type="caution">
    <text evidence="2">The sequence shown here is derived from an EMBL/GenBank/DDBJ whole genome shotgun (WGS) entry which is preliminary data.</text>
</comment>
<dbReference type="Gene3D" id="3.60.40.10">
    <property type="entry name" value="PPM-type phosphatase domain"/>
    <property type="match status" value="1"/>
</dbReference>
<evidence type="ECO:0000313" key="2">
    <source>
        <dbReference type="EMBL" id="NNU34358.1"/>
    </source>
</evidence>
<dbReference type="PROSITE" id="PS51746">
    <property type="entry name" value="PPM_2"/>
    <property type="match status" value="1"/>
</dbReference>
<dbReference type="SUPFAM" id="SSF81606">
    <property type="entry name" value="PP2C-like"/>
    <property type="match status" value="1"/>
</dbReference>
<accession>A0ABX1W311</accession>
<organism evidence="2 3">
    <name type="scientific">Mucilaginibacter humi</name>
    <dbReference type="NCBI Taxonomy" id="2732510"/>
    <lineage>
        <taxon>Bacteria</taxon>
        <taxon>Pseudomonadati</taxon>
        <taxon>Bacteroidota</taxon>
        <taxon>Sphingobacteriia</taxon>
        <taxon>Sphingobacteriales</taxon>
        <taxon>Sphingobacteriaceae</taxon>
        <taxon>Mucilaginibacter</taxon>
    </lineage>
</organism>
<protein>
    <submittedName>
        <fullName evidence="2">Serine/threonine-protein phosphatase</fullName>
    </submittedName>
</protein>
<dbReference type="SMART" id="SM00331">
    <property type="entry name" value="PP2C_SIG"/>
    <property type="match status" value="1"/>
</dbReference>
<keyword evidence="3" id="KW-1185">Reference proteome</keyword>
<sequence>MIDCFNLANQKILDEKKQVKEHDSMACVATLALIDIERNQFYYAHVGDTRLYLLRDNSLVKISHDQSFVGFLEESGRVNEAEAMAHPKRNEINKALGFEANLVKDSEYIETGQSPFLPGDLLLLCSDGLTDMVTGGDITTIITKGPSSLKDMSNQLIDAANAKGGKDNITVVLVKNTKQALKHNATMPTASEKKKGAADSH</sequence>
<feature type="domain" description="PPM-type phosphatase" evidence="1">
    <location>
        <begin position="1"/>
        <end position="176"/>
    </location>
</feature>
<dbReference type="EMBL" id="JABFCR010000042">
    <property type="protein sequence ID" value="NNU34358.1"/>
    <property type="molecule type" value="Genomic_DNA"/>
</dbReference>
<dbReference type="InterPro" id="IPR036457">
    <property type="entry name" value="PPM-type-like_dom_sf"/>
</dbReference>
<dbReference type="CDD" id="cd00143">
    <property type="entry name" value="PP2Cc"/>
    <property type="match status" value="1"/>
</dbReference>
<proteinExistence type="predicted"/>
<evidence type="ECO:0000313" key="3">
    <source>
        <dbReference type="Proteomes" id="UP000566071"/>
    </source>
</evidence>
<evidence type="ECO:0000259" key="1">
    <source>
        <dbReference type="PROSITE" id="PS51746"/>
    </source>
</evidence>
<reference evidence="2 3" key="1">
    <citation type="submission" date="2020-05" db="EMBL/GenBank/DDBJ databases">
        <authorList>
            <person name="Khan S.A."/>
            <person name="Jeon C.O."/>
            <person name="Chun B.H."/>
        </authorList>
    </citation>
    <scope>NUCLEOTIDE SEQUENCE [LARGE SCALE GENOMIC DNA]</scope>
    <source>
        <strain evidence="2 3">S1162</strain>
    </source>
</reference>
<dbReference type="InterPro" id="IPR001932">
    <property type="entry name" value="PPM-type_phosphatase-like_dom"/>
</dbReference>
<dbReference type="Pfam" id="PF07228">
    <property type="entry name" value="SpoIIE"/>
    <property type="match status" value="1"/>
</dbReference>
<dbReference type="Proteomes" id="UP000566071">
    <property type="component" value="Unassembled WGS sequence"/>
</dbReference>
<gene>
    <name evidence="2" type="ORF">HK413_09765</name>
</gene>
<name>A0ABX1W311_9SPHI</name>